<feature type="domain" description="Rod shape-determining protein MreC beta-barrel core" evidence="5">
    <location>
        <begin position="104"/>
        <end position="255"/>
    </location>
</feature>
<evidence type="ECO:0000313" key="6">
    <source>
        <dbReference type="EMBL" id="HIV09093.1"/>
    </source>
</evidence>
<dbReference type="InterPro" id="IPR055342">
    <property type="entry name" value="MreC_beta-barrel_core"/>
</dbReference>
<dbReference type="AlphaFoldDB" id="A0A9D1NMY2"/>
<dbReference type="InterPro" id="IPR042177">
    <property type="entry name" value="Cell/Rod_1"/>
</dbReference>
<gene>
    <name evidence="6" type="ORF">IAC79_03145</name>
</gene>
<keyword evidence="3" id="KW-0133">Cell shape</keyword>
<dbReference type="PANTHER" id="PTHR34138:SF1">
    <property type="entry name" value="CELL SHAPE-DETERMINING PROTEIN MREC"/>
    <property type="match status" value="1"/>
</dbReference>
<evidence type="ECO:0000259" key="5">
    <source>
        <dbReference type="Pfam" id="PF04085"/>
    </source>
</evidence>
<dbReference type="GO" id="GO:0008360">
    <property type="term" value="P:regulation of cell shape"/>
    <property type="evidence" value="ECO:0007669"/>
    <property type="project" value="UniProtKB-KW"/>
</dbReference>
<reference evidence="6" key="2">
    <citation type="journal article" date="2021" name="PeerJ">
        <title>Extensive microbial diversity within the chicken gut microbiome revealed by metagenomics and culture.</title>
        <authorList>
            <person name="Gilroy R."/>
            <person name="Ravi A."/>
            <person name="Getino M."/>
            <person name="Pursley I."/>
            <person name="Horton D.L."/>
            <person name="Alikhan N.F."/>
            <person name="Baker D."/>
            <person name="Gharbi K."/>
            <person name="Hall N."/>
            <person name="Watson M."/>
            <person name="Adriaenssens E.M."/>
            <person name="Foster-Nyarko E."/>
            <person name="Jarju S."/>
            <person name="Secka A."/>
            <person name="Antonio M."/>
            <person name="Oren A."/>
            <person name="Chaudhuri R.R."/>
            <person name="La Ragione R."/>
            <person name="Hildebrand F."/>
            <person name="Pallen M.J."/>
        </authorList>
    </citation>
    <scope>NUCLEOTIDE SEQUENCE</scope>
    <source>
        <strain evidence="6">35461</strain>
    </source>
</reference>
<dbReference type="PANTHER" id="PTHR34138">
    <property type="entry name" value="CELL SHAPE-DETERMINING PROTEIN MREC"/>
    <property type="match status" value="1"/>
</dbReference>
<comment type="similarity">
    <text evidence="1">Belongs to the MreC family.</text>
</comment>
<dbReference type="Gene3D" id="2.40.10.340">
    <property type="entry name" value="Rod shape-determining protein MreC, domain 1"/>
    <property type="match status" value="1"/>
</dbReference>
<dbReference type="InterPro" id="IPR007221">
    <property type="entry name" value="MreC"/>
</dbReference>
<accession>A0A9D1NMY2</accession>
<evidence type="ECO:0000256" key="1">
    <source>
        <dbReference type="ARBA" id="ARBA00009369"/>
    </source>
</evidence>
<organism evidence="6 7">
    <name type="scientific">Candidatus Spyradenecus faecavium</name>
    <dbReference type="NCBI Taxonomy" id="2840947"/>
    <lineage>
        <taxon>Bacteria</taxon>
        <taxon>Pseudomonadati</taxon>
        <taxon>Lentisphaerota</taxon>
        <taxon>Lentisphaeria</taxon>
        <taxon>Lentisphaerales</taxon>
        <taxon>Lentisphaeraceae</taxon>
        <taxon>Lentisphaeraceae incertae sedis</taxon>
        <taxon>Candidatus Spyradenecus</taxon>
    </lineage>
</organism>
<name>A0A9D1NMY2_9BACT</name>
<evidence type="ECO:0000256" key="2">
    <source>
        <dbReference type="ARBA" id="ARBA00013855"/>
    </source>
</evidence>
<dbReference type="GO" id="GO:0005886">
    <property type="term" value="C:plasma membrane"/>
    <property type="evidence" value="ECO:0007669"/>
    <property type="project" value="TreeGrafter"/>
</dbReference>
<dbReference type="InterPro" id="IPR042175">
    <property type="entry name" value="Cell/Rod_MreC_2"/>
</dbReference>
<protein>
    <recommendedName>
        <fullName evidence="2">Cell shape-determining protein MreC</fullName>
    </recommendedName>
    <alternativeName>
        <fullName evidence="4">Cell shape protein MreC</fullName>
    </alternativeName>
</protein>
<evidence type="ECO:0000313" key="7">
    <source>
        <dbReference type="Proteomes" id="UP000886845"/>
    </source>
</evidence>
<comment type="caution">
    <text evidence="6">The sequence shown here is derived from an EMBL/GenBank/DDBJ whole genome shotgun (WGS) entry which is preliminary data.</text>
</comment>
<dbReference type="EMBL" id="DVOR01000099">
    <property type="protein sequence ID" value="HIV09093.1"/>
    <property type="molecule type" value="Genomic_DNA"/>
</dbReference>
<dbReference type="Gene3D" id="2.40.10.350">
    <property type="entry name" value="Rod shape-determining protein MreC, domain 2"/>
    <property type="match status" value="1"/>
</dbReference>
<sequence>MRRTLTWLLPVLAAVLYLWWNDAVRAVCAEAAWPFRRAAEWVTDWFSPNDEAERALAALRVRLAEADRLAAENAALRAALGWAEAHPGHVAAPVVDHGGGLGVWPRLTLGVGTARGVEPGAVVVAPEGLVGRVAAESLTPHTCQVILLSDPANRVAAEVPGLARGILQGDGGEDLGERPGESLLYAPRPLLLRYVDKNAFLPGRQAVVTSGDGGRYPGGIPIGTVLRTRLDDTGLAQVAEVAPAVDPTSLDVVFVRVPGGGDGR</sequence>
<proteinExistence type="inferred from homology"/>
<dbReference type="Proteomes" id="UP000886845">
    <property type="component" value="Unassembled WGS sequence"/>
</dbReference>
<evidence type="ECO:0000256" key="3">
    <source>
        <dbReference type="ARBA" id="ARBA00022960"/>
    </source>
</evidence>
<dbReference type="Pfam" id="PF04085">
    <property type="entry name" value="MreC"/>
    <property type="match status" value="1"/>
</dbReference>
<reference evidence="6" key="1">
    <citation type="submission" date="2020-10" db="EMBL/GenBank/DDBJ databases">
        <authorList>
            <person name="Gilroy R."/>
        </authorList>
    </citation>
    <scope>NUCLEOTIDE SEQUENCE</scope>
    <source>
        <strain evidence="6">35461</strain>
    </source>
</reference>
<evidence type="ECO:0000256" key="4">
    <source>
        <dbReference type="ARBA" id="ARBA00032089"/>
    </source>
</evidence>